<keyword evidence="2" id="KW-0812">Transmembrane</keyword>
<comment type="caution">
    <text evidence="3">The sequence shown here is derived from an EMBL/GenBank/DDBJ whole genome shotgun (WGS) entry which is preliminary data.</text>
</comment>
<organism evidence="3 4">
    <name type="scientific">Polyplosphaeria fusca</name>
    <dbReference type="NCBI Taxonomy" id="682080"/>
    <lineage>
        <taxon>Eukaryota</taxon>
        <taxon>Fungi</taxon>
        <taxon>Dikarya</taxon>
        <taxon>Ascomycota</taxon>
        <taxon>Pezizomycotina</taxon>
        <taxon>Dothideomycetes</taxon>
        <taxon>Pleosporomycetidae</taxon>
        <taxon>Pleosporales</taxon>
        <taxon>Tetraplosphaeriaceae</taxon>
        <taxon>Polyplosphaeria</taxon>
    </lineage>
</organism>
<protein>
    <recommendedName>
        <fullName evidence="5">Extracellular membrane protein CFEM domain-containing protein</fullName>
    </recommendedName>
</protein>
<keyword evidence="2" id="KW-1133">Transmembrane helix</keyword>
<feature type="non-terminal residue" evidence="3">
    <location>
        <position position="1"/>
    </location>
</feature>
<sequence length="207" mass="20386">ADVTAGPLAPVTLGSETAYSTARACAAGCLVFNGVWACGVNAGYYDLAVKLECGCSPINACYCSAGLASSATNYIQSCVSSACDGVGNVGDEVTAMLGLYDGYCATANAALSSATPSAAVSESTTSVQAPVTSGDTARSESTAMSSAAPGTTAATSTPTSSSTTSSEKDNGLSKSDIIALGTGLGVGIPSLLIGALALWFQMKKKKK</sequence>
<feature type="compositionally biased region" description="Polar residues" evidence="1">
    <location>
        <begin position="124"/>
        <end position="140"/>
    </location>
</feature>
<dbReference type="OrthoDB" id="5421290at2759"/>
<evidence type="ECO:0000256" key="1">
    <source>
        <dbReference type="SAM" id="MobiDB-lite"/>
    </source>
</evidence>
<dbReference type="EMBL" id="ML996293">
    <property type="protein sequence ID" value="KAF2728139.1"/>
    <property type="molecule type" value="Genomic_DNA"/>
</dbReference>
<evidence type="ECO:0000256" key="2">
    <source>
        <dbReference type="SAM" id="Phobius"/>
    </source>
</evidence>
<feature type="region of interest" description="Disordered" evidence="1">
    <location>
        <begin position="124"/>
        <end position="171"/>
    </location>
</feature>
<accession>A0A9P4QKH1</accession>
<evidence type="ECO:0000313" key="3">
    <source>
        <dbReference type="EMBL" id="KAF2728139.1"/>
    </source>
</evidence>
<feature type="compositionally biased region" description="Low complexity" evidence="1">
    <location>
        <begin position="141"/>
        <end position="165"/>
    </location>
</feature>
<name>A0A9P4QKH1_9PLEO</name>
<evidence type="ECO:0000313" key="4">
    <source>
        <dbReference type="Proteomes" id="UP000799444"/>
    </source>
</evidence>
<evidence type="ECO:0008006" key="5">
    <source>
        <dbReference type="Google" id="ProtNLM"/>
    </source>
</evidence>
<reference evidence="3" key="1">
    <citation type="journal article" date="2020" name="Stud. Mycol.">
        <title>101 Dothideomycetes genomes: a test case for predicting lifestyles and emergence of pathogens.</title>
        <authorList>
            <person name="Haridas S."/>
            <person name="Albert R."/>
            <person name="Binder M."/>
            <person name="Bloem J."/>
            <person name="Labutti K."/>
            <person name="Salamov A."/>
            <person name="Andreopoulos B."/>
            <person name="Baker S."/>
            <person name="Barry K."/>
            <person name="Bills G."/>
            <person name="Bluhm B."/>
            <person name="Cannon C."/>
            <person name="Castanera R."/>
            <person name="Culley D."/>
            <person name="Daum C."/>
            <person name="Ezra D."/>
            <person name="Gonzalez J."/>
            <person name="Henrissat B."/>
            <person name="Kuo A."/>
            <person name="Liang C."/>
            <person name="Lipzen A."/>
            <person name="Lutzoni F."/>
            <person name="Magnuson J."/>
            <person name="Mondo S."/>
            <person name="Nolan M."/>
            <person name="Ohm R."/>
            <person name="Pangilinan J."/>
            <person name="Park H.-J."/>
            <person name="Ramirez L."/>
            <person name="Alfaro M."/>
            <person name="Sun H."/>
            <person name="Tritt A."/>
            <person name="Yoshinaga Y."/>
            <person name="Zwiers L.-H."/>
            <person name="Turgeon B."/>
            <person name="Goodwin S."/>
            <person name="Spatafora J."/>
            <person name="Crous P."/>
            <person name="Grigoriev I."/>
        </authorList>
    </citation>
    <scope>NUCLEOTIDE SEQUENCE</scope>
    <source>
        <strain evidence="3">CBS 125425</strain>
    </source>
</reference>
<keyword evidence="2" id="KW-0472">Membrane</keyword>
<proteinExistence type="predicted"/>
<gene>
    <name evidence="3" type="ORF">EJ04DRAFT_392059</name>
</gene>
<keyword evidence="4" id="KW-1185">Reference proteome</keyword>
<feature type="non-terminal residue" evidence="3">
    <location>
        <position position="207"/>
    </location>
</feature>
<dbReference type="AlphaFoldDB" id="A0A9P4QKH1"/>
<dbReference type="Proteomes" id="UP000799444">
    <property type="component" value="Unassembled WGS sequence"/>
</dbReference>
<feature type="transmembrane region" description="Helical" evidence="2">
    <location>
        <begin position="177"/>
        <end position="200"/>
    </location>
</feature>